<proteinExistence type="predicted"/>
<feature type="region of interest" description="Disordered" evidence="1">
    <location>
        <begin position="282"/>
        <end position="306"/>
    </location>
</feature>
<evidence type="ECO:0000313" key="3">
    <source>
        <dbReference type="EMBL" id="MPL64548.1"/>
    </source>
</evidence>
<dbReference type="SUPFAM" id="SSF63380">
    <property type="entry name" value="Riboflavin synthase domain-like"/>
    <property type="match status" value="1"/>
</dbReference>
<feature type="compositionally biased region" description="Basic and acidic residues" evidence="1">
    <location>
        <begin position="295"/>
        <end position="306"/>
    </location>
</feature>
<dbReference type="GO" id="GO:0051537">
    <property type="term" value="F:2 iron, 2 sulfur cluster binding"/>
    <property type="evidence" value="ECO:0007669"/>
    <property type="project" value="InterPro"/>
</dbReference>
<dbReference type="InterPro" id="IPR012165">
    <property type="entry name" value="Cyt_c3_hydrogenase_gsu"/>
</dbReference>
<protein>
    <submittedName>
        <fullName evidence="3">Dihydroorotate dehydrogenase B (NAD(+)), electron transfer subunit</fullName>
    </submittedName>
</protein>
<evidence type="ECO:0000259" key="2">
    <source>
        <dbReference type="PROSITE" id="PS51384"/>
    </source>
</evidence>
<dbReference type="InterPro" id="IPR039261">
    <property type="entry name" value="FNR_nucleotide-bd"/>
</dbReference>
<dbReference type="GO" id="GO:0006221">
    <property type="term" value="P:pyrimidine nucleotide biosynthetic process"/>
    <property type="evidence" value="ECO:0007669"/>
    <property type="project" value="InterPro"/>
</dbReference>
<dbReference type="InterPro" id="IPR017927">
    <property type="entry name" value="FAD-bd_FR_type"/>
</dbReference>
<dbReference type="SUPFAM" id="SSF52343">
    <property type="entry name" value="Ferredoxin reductase-like, C-terminal NADP-linked domain"/>
    <property type="match status" value="1"/>
</dbReference>
<dbReference type="PROSITE" id="PS51384">
    <property type="entry name" value="FAD_FR"/>
    <property type="match status" value="1"/>
</dbReference>
<sequence>MHSEHTILSKRQLSEEVYRMEILAPLVARERRAGQFVIVQYDQKYSERIPLTIADADPEKGSVTLIFQTVGASTHKLAMKNVGESIVLLGPLGNPTHIERYGWTVCVGGGIGLAPLHPIVKALKEAGNRVTVISGARTKELLIMQEEMEALADEHIVVTDDGSAGRKALVTEPLTELCSRTPKPDLAVTIGPPIMMKFCASATQPFGVKTLASLNTIMIDGTGMCGGCRVTVGGKTKFVCVDGPEFDAHEVDWNQMLTRLGAYKNLEKEAHDRCHMEMSIQKLQKEQAAGSKGEAGADNREGSKVR</sequence>
<dbReference type="Pfam" id="PF10418">
    <property type="entry name" value="DHODB_Fe-S_bind"/>
    <property type="match status" value="1"/>
</dbReference>
<comment type="caution">
    <text evidence="3">The sequence shown here is derived from an EMBL/GenBank/DDBJ whole genome shotgun (WGS) entry which is preliminary data.</text>
</comment>
<dbReference type="NCBIfam" id="NF004862">
    <property type="entry name" value="PRK06222.1"/>
    <property type="match status" value="1"/>
</dbReference>
<dbReference type="Gene3D" id="2.40.30.10">
    <property type="entry name" value="Translation factors"/>
    <property type="match status" value="1"/>
</dbReference>
<dbReference type="PIRSF" id="PIRSF006816">
    <property type="entry name" value="Cyc3_hyd_g"/>
    <property type="match status" value="1"/>
</dbReference>
<dbReference type="PANTHER" id="PTHR43513:SF3">
    <property type="entry name" value="DIHYDROOROTATE DEHYDROGENASE B (NAD(+)), ELECTRON TRANSFER SUBUNIT-RELATED"/>
    <property type="match status" value="1"/>
</dbReference>
<accession>A0A644TCB2</accession>
<dbReference type="AlphaFoldDB" id="A0A644TCB2"/>
<dbReference type="PANTHER" id="PTHR43513">
    <property type="entry name" value="DIHYDROOROTATE DEHYDROGENASE B (NAD(+)), ELECTRON TRANSFER SUBUNIT"/>
    <property type="match status" value="1"/>
</dbReference>
<dbReference type="GO" id="GO:0016491">
    <property type="term" value="F:oxidoreductase activity"/>
    <property type="evidence" value="ECO:0007669"/>
    <property type="project" value="InterPro"/>
</dbReference>
<dbReference type="EMBL" id="VSSQ01000025">
    <property type="protein sequence ID" value="MPL64548.1"/>
    <property type="molecule type" value="Genomic_DNA"/>
</dbReference>
<evidence type="ECO:0000256" key="1">
    <source>
        <dbReference type="SAM" id="MobiDB-lite"/>
    </source>
</evidence>
<dbReference type="Gene3D" id="3.40.50.80">
    <property type="entry name" value="Nucleotide-binding domain of ferredoxin-NADP reductase (FNR) module"/>
    <property type="match status" value="1"/>
</dbReference>
<reference evidence="3" key="1">
    <citation type="submission" date="2019-08" db="EMBL/GenBank/DDBJ databases">
        <authorList>
            <person name="Kucharzyk K."/>
            <person name="Murdoch R.W."/>
            <person name="Higgins S."/>
            <person name="Loffler F."/>
        </authorList>
    </citation>
    <scope>NUCLEOTIDE SEQUENCE</scope>
</reference>
<dbReference type="Pfam" id="PF00175">
    <property type="entry name" value="NAD_binding_1"/>
    <property type="match status" value="1"/>
</dbReference>
<dbReference type="InterPro" id="IPR001433">
    <property type="entry name" value="OxRdtase_FAD/NAD-bd"/>
</dbReference>
<dbReference type="InterPro" id="IPR019480">
    <property type="entry name" value="Dihydroorotate_DH_Fe-S-bd"/>
</dbReference>
<dbReference type="InterPro" id="IPR050353">
    <property type="entry name" value="PyrK_electron_transfer"/>
</dbReference>
<organism evidence="3">
    <name type="scientific">bioreactor metagenome</name>
    <dbReference type="NCBI Taxonomy" id="1076179"/>
    <lineage>
        <taxon>unclassified sequences</taxon>
        <taxon>metagenomes</taxon>
        <taxon>ecological metagenomes</taxon>
    </lineage>
</organism>
<feature type="domain" description="FAD-binding FR-type" evidence="2">
    <location>
        <begin position="1"/>
        <end position="98"/>
    </location>
</feature>
<dbReference type="InterPro" id="IPR017938">
    <property type="entry name" value="Riboflavin_synthase-like_b-brl"/>
</dbReference>
<gene>
    <name evidence="3" type="ORF">SDC9_10203</name>
</gene>
<dbReference type="CDD" id="cd06219">
    <property type="entry name" value="DHOD_e_trans_like1"/>
    <property type="match status" value="1"/>
</dbReference>
<dbReference type="GO" id="GO:0050660">
    <property type="term" value="F:flavin adenine dinucleotide binding"/>
    <property type="evidence" value="ECO:0007669"/>
    <property type="project" value="InterPro"/>
</dbReference>
<name>A0A644TCB2_9ZZZZ</name>